<dbReference type="RefSeq" id="WP_379996667.1">
    <property type="nucleotide sequence ID" value="NZ_JBHSGN010000074.1"/>
</dbReference>
<sequence>MDEKNTEIHCPYCEEKTVLESIKRVVTVSDKSEWIEFVTISYACCERVIHTTEIDSSFNNKGDSF</sequence>
<comment type="caution">
    <text evidence="1">The sequence shown here is derived from an EMBL/GenBank/DDBJ whole genome shotgun (WGS) entry which is preliminary data.</text>
</comment>
<proteinExistence type="predicted"/>
<keyword evidence="2" id="KW-1185">Reference proteome</keyword>
<evidence type="ECO:0000313" key="2">
    <source>
        <dbReference type="Proteomes" id="UP001596023"/>
    </source>
</evidence>
<reference evidence="2" key="1">
    <citation type="journal article" date="2019" name="Int. J. Syst. Evol. Microbiol.">
        <title>The Global Catalogue of Microorganisms (GCM) 10K type strain sequencing project: providing services to taxonomists for standard genome sequencing and annotation.</title>
        <authorList>
            <consortium name="The Broad Institute Genomics Platform"/>
            <consortium name="The Broad Institute Genome Sequencing Center for Infectious Disease"/>
            <person name="Wu L."/>
            <person name="Ma J."/>
        </authorList>
    </citation>
    <scope>NUCLEOTIDE SEQUENCE [LARGE SCALE GENOMIC DNA]</scope>
    <source>
        <strain evidence="2">CCUG 66188</strain>
    </source>
</reference>
<organism evidence="1 2">
    <name type="scientific">Dysgonomonas termitidis</name>
    <dbReference type="NCBI Taxonomy" id="1516126"/>
    <lineage>
        <taxon>Bacteria</taxon>
        <taxon>Pseudomonadati</taxon>
        <taxon>Bacteroidota</taxon>
        <taxon>Bacteroidia</taxon>
        <taxon>Bacteroidales</taxon>
        <taxon>Dysgonomonadaceae</taxon>
        <taxon>Dysgonomonas</taxon>
    </lineage>
</organism>
<dbReference type="Proteomes" id="UP001596023">
    <property type="component" value="Unassembled WGS sequence"/>
</dbReference>
<accession>A0ABV9KX43</accession>
<gene>
    <name evidence="1" type="ORF">ACFO6W_11900</name>
</gene>
<name>A0ABV9KX43_9BACT</name>
<evidence type="ECO:0000313" key="1">
    <source>
        <dbReference type="EMBL" id="MFC4674399.1"/>
    </source>
</evidence>
<dbReference type="EMBL" id="JBHSGN010000074">
    <property type="protein sequence ID" value="MFC4674399.1"/>
    <property type="molecule type" value="Genomic_DNA"/>
</dbReference>
<protein>
    <submittedName>
        <fullName evidence="1">Uncharacterized protein</fullName>
    </submittedName>
</protein>